<protein>
    <submittedName>
        <fullName evidence="2">Uncharacterized protein</fullName>
    </submittedName>
</protein>
<feature type="transmembrane region" description="Helical" evidence="1">
    <location>
        <begin position="76"/>
        <end position="93"/>
    </location>
</feature>
<comment type="caution">
    <text evidence="2">The sequence shown here is derived from an EMBL/GenBank/DDBJ whole genome shotgun (WGS) entry which is preliminary data.</text>
</comment>
<keyword evidence="1" id="KW-0812">Transmembrane</keyword>
<accession>A0A9P5TZM3</accession>
<keyword evidence="1" id="KW-1133">Transmembrane helix</keyword>
<dbReference type="AlphaFoldDB" id="A0A9P5TZM3"/>
<evidence type="ECO:0000256" key="1">
    <source>
        <dbReference type="SAM" id="Phobius"/>
    </source>
</evidence>
<reference evidence="2" key="1">
    <citation type="submission" date="2020-11" db="EMBL/GenBank/DDBJ databases">
        <authorList>
            <consortium name="DOE Joint Genome Institute"/>
            <person name="Ahrendt S."/>
            <person name="Riley R."/>
            <person name="Andreopoulos W."/>
            <person name="Labutti K."/>
            <person name="Pangilinan J."/>
            <person name="Ruiz-Duenas F.J."/>
            <person name="Barrasa J.M."/>
            <person name="Sanchez-Garcia M."/>
            <person name="Camarero S."/>
            <person name="Miyauchi S."/>
            <person name="Serrano A."/>
            <person name="Linde D."/>
            <person name="Babiker R."/>
            <person name="Drula E."/>
            <person name="Ayuso-Fernandez I."/>
            <person name="Pacheco R."/>
            <person name="Padilla G."/>
            <person name="Ferreira P."/>
            <person name="Barriuso J."/>
            <person name="Kellner H."/>
            <person name="Castanera R."/>
            <person name="Alfaro M."/>
            <person name="Ramirez L."/>
            <person name="Pisabarro A.G."/>
            <person name="Kuo A."/>
            <person name="Tritt A."/>
            <person name="Lipzen A."/>
            <person name="He G."/>
            <person name="Yan M."/>
            <person name="Ng V."/>
            <person name="Cullen D."/>
            <person name="Martin F."/>
            <person name="Rosso M.-N."/>
            <person name="Henrissat B."/>
            <person name="Hibbett D."/>
            <person name="Martinez A.T."/>
            <person name="Grigoriev I.V."/>
        </authorList>
    </citation>
    <scope>NUCLEOTIDE SEQUENCE</scope>
    <source>
        <strain evidence="2">AH 40177</strain>
    </source>
</reference>
<gene>
    <name evidence="2" type="ORF">BDP27DRAFT_1339524</name>
</gene>
<organism evidence="2 3">
    <name type="scientific">Rhodocollybia butyracea</name>
    <dbReference type="NCBI Taxonomy" id="206335"/>
    <lineage>
        <taxon>Eukaryota</taxon>
        <taxon>Fungi</taxon>
        <taxon>Dikarya</taxon>
        <taxon>Basidiomycota</taxon>
        <taxon>Agaricomycotina</taxon>
        <taxon>Agaricomycetes</taxon>
        <taxon>Agaricomycetidae</taxon>
        <taxon>Agaricales</taxon>
        <taxon>Marasmiineae</taxon>
        <taxon>Omphalotaceae</taxon>
        <taxon>Rhodocollybia</taxon>
    </lineage>
</organism>
<proteinExistence type="predicted"/>
<evidence type="ECO:0000313" key="2">
    <source>
        <dbReference type="EMBL" id="KAF9060512.1"/>
    </source>
</evidence>
<keyword evidence="3" id="KW-1185">Reference proteome</keyword>
<dbReference type="EMBL" id="JADNRY010000240">
    <property type="protein sequence ID" value="KAF9060512.1"/>
    <property type="molecule type" value="Genomic_DNA"/>
</dbReference>
<feature type="transmembrane region" description="Helical" evidence="1">
    <location>
        <begin position="17"/>
        <end position="36"/>
    </location>
</feature>
<dbReference type="Proteomes" id="UP000772434">
    <property type="component" value="Unassembled WGS sequence"/>
</dbReference>
<keyword evidence="1" id="KW-0472">Membrane</keyword>
<name>A0A9P5TZM3_9AGAR</name>
<sequence length="96" mass="11300">MALEGSLVISSLIDSQIVVYTQVAMLVLGAISNSILQSQMNADCRMLLLYRHMTIFFHWVRRLPIYGFRIGDRSKFCIFFRVILLLLTQYWLLRRN</sequence>
<evidence type="ECO:0000313" key="3">
    <source>
        <dbReference type="Proteomes" id="UP000772434"/>
    </source>
</evidence>